<protein>
    <submittedName>
        <fullName evidence="2">Uncharacterized protein</fullName>
    </submittedName>
</protein>
<dbReference type="AlphaFoldDB" id="A0A4P6EKN4"/>
<keyword evidence="1" id="KW-0732">Signal</keyword>
<evidence type="ECO:0000313" key="3">
    <source>
        <dbReference type="Proteomes" id="UP000291758"/>
    </source>
</evidence>
<feature type="signal peptide" evidence="1">
    <location>
        <begin position="1"/>
        <end position="20"/>
    </location>
</feature>
<name>A0A4P6EKN4_9MICO</name>
<dbReference type="EMBL" id="CP035495">
    <property type="protein sequence ID" value="QAY63192.1"/>
    <property type="molecule type" value="Genomic_DNA"/>
</dbReference>
<evidence type="ECO:0000313" key="2">
    <source>
        <dbReference type="EMBL" id="QAY63192.1"/>
    </source>
</evidence>
<sequence>MSIGVVLIPLALAAASALGAAVPELSADGVLVQHVRTRMRDAALLRAALADTEAQVTAAGEVIVAAWRDVRAEFSRDGQGIWAAQFTGKVDAERATAIVTAVDVAYGRQVQQSVLARVRAQAPVAGMTVTSERVEADDSVTLVLTLDRPAG</sequence>
<reference evidence="2 3" key="1">
    <citation type="submission" date="2019-01" db="EMBL/GenBank/DDBJ databases">
        <title>Genome sequencing of strain 2JSPR-7.</title>
        <authorList>
            <person name="Heo J."/>
            <person name="Kim S.-J."/>
            <person name="Kim J.-S."/>
            <person name="Hong S.-B."/>
            <person name="Kwon S.-W."/>
        </authorList>
    </citation>
    <scope>NUCLEOTIDE SEQUENCE [LARGE SCALE GENOMIC DNA]</scope>
    <source>
        <strain evidence="2 3">2JSPR-7</strain>
    </source>
</reference>
<evidence type="ECO:0000256" key="1">
    <source>
        <dbReference type="SAM" id="SignalP"/>
    </source>
</evidence>
<proteinExistence type="predicted"/>
<dbReference type="KEGG" id="xyl:ET495_08010"/>
<accession>A0A4P6EKN4</accession>
<organism evidence="2 3">
    <name type="scientific">Xylanimonas allomyrinae</name>
    <dbReference type="NCBI Taxonomy" id="2509459"/>
    <lineage>
        <taxon>Bacteria</taxon>
        <taxon>Bacillati</taxon>
        <taxon>Actinomycetota</taxon>
        <taxon>Actinomycetes</taxon>
        <taxon>Micrococcales</taxon>
        <taxon>Promicromonosporaceae</taxon>
        <taxon>Xylanimonas</taxon>
    </lineage>
</organism>
<feature type="chain" id="PRO_5020912915" evidence="1">
    <location>
        <begin position="21"/>
        <end position="151"/>
    </location>
</feature>
<dbReference type="Proteomes" id="UP000291758">
    <property type="component" value="Chromosome"/>
</dbReference>
<keyword evidence="3" id="KW-1185">Reference proteome</keyword>
<dbReference type="OrthoDB" id="3385684at2"/>
<gene>
    <name evidence="2" type="ORF">ET495_08010</name>
</gene>